<evidence type="ECO:0000256" key="1">
    <source>
        <dbReference type="SAM" id="Phobius"/>
    </source>
</evidence>
<comment type="caution">
    <text evidence="2">The sequence shown here is derived from an EMBL/GenBank/DDBJ whole genome shotgun (WGS) entry which is preliminary data.</text>
</comment>
<dbReference type="EMBL" id="NMVI01000014">
    <property type="protein sequence ID" value="OYN88055.1"/>
    <property type="molecule type" value="Genomic_DNA"/>
</dbReference>
<organism evidence="2 3">
    <name type="scientific">Parenemella sanctibonifatiensis</name>
    <dbReference type="NCBI Taxonomy" id="2016505"/>
    <lineage>
        <taxon>Bacteria</taxon>
        <taxon>Bacillati</taxon>
        <taxon>Actinomycetota</taxon>
        <taxon>Actinomycetes</taxon>
        <taxon>Propionibacteriales</taxon>
        <taxon>Propionibacteriaceae</taxon>
        <taxon>Parenemella</taxon>
    </lineage>
</organism>
<keyword evidence="1" id="KW-0812">Transmembrane</keyword>
<feature type="transmembrane region" description="Helical" evidence="1">
    <location>
        <begin position="17"/>
        <end position="37"/>
    </location>
</feature>
<reference evidence="2 3" key="1">
    <citation type="submission" date="2017-07" db="EMBL/GenBank/DDBJ databases">
        <title>Draft whole genome sequences of clinical Proprionibacteriaceae strains.</title>
        <authorList>
            <person name="Bernier A.-M."/>
            <person name="Bernard K."/>
            <person name="Domingo M.-C."/>
        </authorList>
    </citation>
    <scope>NUCLEOTIDE SEQUENCE [LARGE SCALE GENOMIC DNA]</scope>
    <source>
        <strain evidence="2 3">NML 160184</strain>
    </source>
</reference>
<feature type="transmembrane region" description="Helical" evidence="1">
    <location>
        <begin position="86"/>
        <end position="107"/>
    </location>
</feature>
<dbReference type="Proteomes" id="UP000216533">
    <property type="component" value="Unassembled WGS sequence"/>
</dbReference>
<name>A0A255EEQ1_9ACTN</name>
<feature type="transmembrane region" description="Helical" evidence="1">
    <location>
        <begin position="165"/>
        <end position="184"/>
    </location>
</feature>
<proteinExistence type="predicted"/>
<gene>
    <name evidence="2" type="ORF">CGZ92_05415</name>
</gene>
<sequence length="343" mass="36752">MSENKAVGIDLALLKRLPIVTLIWLALLAAAGVVFAVMNRGKEVLVTCNGQPMSPGDSCRTWRRRGGTSVRTYEQILAVETDSVQAVPYAGIAATLVAVAMIVAVVIRHVKDLALVNEISALPPAHVAVTTRSNAGVAFGTLAACLIVGVGAWLLWRDLIVGNRLGGAVLAFVALALAAGLLWVSRPAGIRAAAAFDDRIVAVNRSKIREIPWHEAVYTTNFESDSLVNAIGWESKTDAVPIEDEPAFTGLRAKINEAWLQKANQGGELKFGKAVVSGDTVRIGRTNIPGANIAQVTFTKTRDGMFMIFREASGAELKQLRVVEVPNPDVLFAVLRHRFGTQI</sequence>
<dbReference type="AlphaFoldDB" id="A0A255EEQ1"/>
<dbReference type="RefSeq" id="WP_094450373.1">
    <property type="nucleotide sequence ID" value="NZ_NMVI01000014.1"/>
</dbReference>
<evidence type="ECO:0000313" key="2">
    <source>
        <dbReference type="EMBL" id="OYN88055.1"/>
    </source>
</evidence>
<evidence type="ECO:0000313" key="3">
    <source>
        <dbReference type="Proteomes" id="UP000216533"/>
    </source>
</evidence>
<accession>A0A255EEQ1</accession>
<keyword evidence="1" id="KW-0472">Membrane</keyword>
<feature type="transmembrane region" description="Helical" evidence="1">
    <location>
        <begin position="137"/>
        <end position="156"/>
    </location>
</feature>
<protein>
    <submittedName>
        <fullName evidence="2">Uncharacterized protein</fullName>
    </submittedName>
</protein>
<keyword evidence="1" id="KW-1133">Transmembrane helix</keyword>